<reference evidence="7 8" key="1">
    <citation type="submission" date="2022-06" db="EMBL/GenBank/DDBJ databases">
        <title>Isolation of gut microbiota from human fecal samples.</title>
        <authorList>
            <person name="Pamer E.G."/>
            <person name="Barat B."/>
            <person name="Waligurski E."/>
            <person name="Medina S."/>
            <person name="Paddock L."/>
            <person name="Mostad J."/>
        </authorList>
    </citation>
    <scope>NUCLEOTIDE SEQUENCE [LARGE SCALE GENOMIC DNA]</scope>
    <source>
        <strain evidence="7 8">DFI.9.73</strain>
    </source>
</reference>
<dbReference type="InterPro" id="IPR036196">
    <property type="entry name" value="Ptyr_pPase_sf"/>
</dbReference>
<comment type="caution">
    <text evidence="7">The sequence shown here is derived from an EMBL/GenBank/DDBJ whole genome shotgun (WGS) entry which is preliminary data.</text>
</comment>
<dbReference type="InterPro" id="IPR023485">
    <property type="entry name" value="Ptyr_pPase"/>
</dbReference>
<evidence type="ECO:0000313" key="7">
    <source>
        <dbReference type="EMBL" id="MCQ4839170.1"/>
    </source>
</evidence>
<dbReference type="CDD" id="cd16343">
    <property type="entry name" value="LMWPTP"/>
    <property type="match status" value="1"/>
</dbReference>
<organism evidence="7 8">
    <name type="scientific">Neglectibacter timonensis</name>
    <dbReference type="NCBI Taxonomy" id="1776382"/>
    <lineage>
        <taxon>Bacteria</taxon>
        <taxon>Bacillati</taxon>
        <taxon>Bacillota</taxon>
        <taxon>Clostridia</taxon>
        <taxon>Eubacteriales</taxon>
        <taxon>Oscillospiraceae</taxon>
        <taxon>Neglectibacter</taxon>
    </lineage>
</organism>
<feature type="domain" description="Phosphotyrosine protein phosphatase I" evidence="6">
    <location>
        <begin position="2"/>
        <end position="147"/>
    </location>
</feature>
<dbReference type="InterPro" id="IPR050438">
    <property type="entry name" value="LMW_PTPase"/>
</dbReference>
<dbReference type="SUPFAM" id="SSF52788">
    <property type="entry name" value="Phosphotyrosine protein phosphatases I"/>
    <property type="match status" value="1"/>
</dbReference>
<dbReference type="EMBL" id="JANFZH010000007">
    <property type="protein sequence ID" value="MCQ4839170.1"/>
    <property type="molecule type" value="Genomic_DNA"/>
</dbReference>
<evidence type="ECO:0000256" key="2">
    <source>
        <dbReference type="ARBA" id="ARBA00013064"/>
    </source>
</evidence>
<comment type="similarity">
    <text evidence="1">Belongs to the low molecular weight phosphotyrosine protein phosphatase family.</text>
</comment>
<evidence type="ECO:0000256" key="4">
    <source>
        <dbReference type="ARBA" id="ARBA00022912"/>
    </source>
</evidence>
<protein>
    <recommendedName>
        <fullName evidence="2">protein-tyrosine-phosphatase</fullName>
        <ecNumber evidence="2">3.1.3.48</ecNumber>
    </recommendedName>
</protein>
<dbReference type="PRINTS" id="PR00719">
    <property type="entry name" value="LMWPTPASE"/>
</dbReference>
<dbReference type="RefSeq" id="WP_066867497.1">
    <property type="nucleotide sequence ID" value="NZ_CABKVV010000014.1"/>
</dbReference>
<dbReference type="Gene3D" id="3.40.50.2300">
    <property type="match status" value="1"/>
</dbReference>
<evidence type="ECO:0000313" key="8">
    <source>
        <dbReference type="Proteomes" id="UP001524473"/>
    </source>
</evidence>
<evidence type="ECO:0000256" key="3">
    <source>
        <dbReference type="ARBA" id="ARBA00022801"/>
    </source>
</evidence>
<accession>A0ABT1RWW9</accession>
<keyword evidence="4" id="KW-0904">Protein phosphatase</keyword>
<dbReference type="GeneID" id="90533971"/>
<dbReference type="SMART" id="SM00226">
    <property type="entry name" value="LMWPc"/>
    <property type="match status" value="1"/>
</dbReference>
<dbReference type="EC" id="3.1.3.48" evidence="2"/>
<proteinExistence type="inferred from homology"/>
<name>A0ABT1RWW9_9FIRM</name>
<sequence length="154" mass="17688">MLDILFICHGNICRSPLAEFVMKDLTERQGLAGKFQIASAATSREELGNDIHPGTRRVLEREGIPFSSRQARQITKSDYEAYDYIIAMDRANLRNLERLLGGDPEGKFFLFLEFAGEHRDIADPWYTGNFDETYRDIKQGCTALLEFLLQQHKL</sequence>
<comment type="catalytic activity">
    <reaction evidence="5">
        <text>O-phospho-L-tyrosyl-[protein] + H2O = L-tyrosyl-[protein] + phosphate</text>
        <dbReference type="Rhea" id="RHEA:10684"/>
        <dbReference type="Rhea" id="RHEA-COMP:10136"/>
        <dbReference type="Rhea" id="RHEA-COMP:20101"/>
        <dbReference type="ChEBI" id="CHEBI:15377"/>
        <dbReference type="ChEBI" id="CHEBI:43474"/>
        <dbReference type="ChEBI" id="CHEBI:46858"/>
        <dbReference type="ChEBI" id="CHEBI:61978"/>
        <dbReference type="EC" id="3.1.3.48"/>
    </reaction>
</comment>
<evidence type="ECO:0000259" key="6">
    <source>
        <dbReference type="SMART" id="SM00226"/>
    </source>
</evidence>
<dbReference type="Pfam" id="PF01451">
    <property type="entry name" value="LMWPc"/>
    <property type="match status" value="1"/>
</dbReference>
<dbReference type="InterPro" id="IPR017867">
    <property type="entry name" value="Tyr_phospatase_low_mol_wt"/>
</dbReference>
<gene>
    <name evidence="7" type="ORF">NE695_04490</name>
</gene>
<evidence type="ECO:0000256" key="5">
    <source>
        <dbReference type="ARBA" id="ARBA00051722"/>
    </source>
</evidence>
<keyword evidence="8" id="KW-1185">Reference proteome</keyword>
<dbReference type="Proteomes" id="UP001524473">
    <property type="component" value="Unassembled WGS sequence"/>
</dbReference>
<dbReference type="PANTHER" id="PTHR11717:SF7">
    <property type="entry name" value="LOW MOLECULAR WEIGHT PHOSPHOTYROSINE PROTEIN PHOSPHATASE"/>
    <property type="match status" value="1"/>
</dbReference>
<dbReference type="PANTHER" id="PTHR11717">
    <property type="entry name" value="LOW MOLECULAR WEIGHT PROTEIN TYROSINE PHOSPHATASE"/>
    <property type="match status" value="1"/>
</dbReference>
<evidence type="ECO:0000256" key="1">
    <source>
        <dbReference type="ARBA" id="ARBA00011063"/>
    </source>
</evidence>
<keyword evidence="3" id="KW-0378">Hydrolase</keyword>